<dbReference type="GO" id="GO:0006281">
    <property type="term" value="P:DNA repair"/>
    <property type="evidence" value="ECO:0007669"/>
    <property type="project" value="UniProtKB-KW"/>
</dbReference>
<comment type="cofactor">
    <cofactor evidence="1">
        <name>Mg(2+)</name>
        <dbReference type="ChEBI" id="CHEBI:18420"/>
    </cofactor>
</comment>
<dbReference type="GO" id="GO:0043139">
    <property type="term" value="F:5'-3' DNA helicase activity"/>
    <property type="evidence" value="ECO:0007669"/>
    <property type="project" value="UniProtKB-EC"/>
</dbReference>
<dbReference type="InterPro" id="IPR010285">
    <property type="entry name" value="DNA_helicase_pif1-like_DEAD"/>
</dbReference>
<evidence type="ECO:0000259" key="2">
    <source>
        <dbReference type="Pfam" id="PF05970"/>
    </source>
</evidence>
<keyword evidence="1" id="KW-0227">DNA damage</keyword>
<organism evidence="3 4">
    <name type="scientific">Eumeta variegata</name>
    <name type="common">Bagworm moth</name>
    <name type="synonym">Eumeta japonica</name>
    <dbReference type="NCBI Taxonomy" id="151549"/>
    <lineage>
        <taxon>Eukaryota</taxon>
        <taxon>Metazoa</taxon>
        <taxon>Ecdysozoa</taxon>
        <taxon>Arthropoda</taxon>
        <taxon>Hexapoda</taxon>
        <taxon>Insecta</taxon>
        <taxon>Pterygota</taxon>
        <taxon>Neoptera</taxon>
        <taxon>Endopterygota</taxon>
        <taxon>Lepidoptera</taxon>
        <taxon>Glossata</taxon>
        <taxon>Ditrysia</taxon>
        <taxon>Tineoidea</taxon>
        <taxon>Psychidae</taxon>
        <taxon>Oiketicinae</taxon>
        <taxon>Eumeta</taxon>
    </lineage>
</organism>
<keyword evidence="1" id="KW-0234">DNA repair</keyword>
<dbReference type="Proteomes" id="UP000299102">
    <property type="component" value="Unassembled WGS sequence"/>
</dbReference>
<dbReference type="GO" id="GO:0006310">
    <property type="term" value="P:DNA recombination"/>
    <property type="evidence" value="ECO:0007669"/>
    <property type="project" value="UniProtKB-KW"/>
</dbReference>
<keyword evidence="4" id="KW-1185">Reference proteome</keyword>
<dbReference type="AlphaFoldDB" id="A0A4C1TTQ1"/>
<keyword evidence="1" id="KW-0378">Hydrolase</keyword>
<name>A0A4C1TTQ1_EUMVA</name>
<evidence type="ECO:0000313" key="3">
    <source>
        <dbReference type="EMBL" id="GBP17278.1"/>
    </source>
</evidence>
<dbReference type="GO" id="GO:0016887">
    <property type="term" value="F:ATP hydrolysis activity"/>
    <property type="evidence" value="ECO:0007669"/>
    <property type="project" value="RHEA"/>
</dbReference>
<reference evidence="3 4" key="1">
    <citation type="journal article" date="2019" name="Commun. Biol.">
        <title>The bagworm genome reveals a unique fibroin gene that provides high tensile strength.</title>
        <authorList>
            <person name="Kono N."/>
            <person name="Nakamura H."/>
            <person name="Ohtoshi R."/>
            <person name="Tomita M."/>
            <person name="Numata K."/>
            <person name="Arakawa K."/>
        </authorList>
    </citation>
    <scope>NUCLEOTIDE SEQUENCE [LARGE SCALE GENOMIC DNA]</scope>
</reference>
<feature type="domain" description="DNA helicase Pif1-like DEAD-box helicase" evidence="2">
    <location>
        <begin position="207"/>
        <end position="276"/>
    </location>
</feature>
<keyword evidence="1" id="KW-0233">DNA recombination</keyword>
<evidence type="ECO:0000256" key="1">
    <source>
        <dbReference type="RuleBase" id="RU363044"/>
    </source>
</evidence>
<dbReference type="OrthoDB" id="10065625at2759"/>
<dbReference type="Pfam" id="PF05970">
    <property type="entry name" value="PIF1"/>
    <property type="match status" value="1"/>
</dbReference>
<comment type="caution">
    <text evidence="3">The sequence shown here is derived from an EMBL/GenBank/DDBJ whole genome shotgun (WGS) entry which is preliminary data.</text>
</comment>
<accession>A0A4C1TTQ1</accession>
<sequence>MAPPAPRRPPPACRQRARIAVHSQVFTRAFKNKPNANLVAVVLFEAFDCLNHDILIGKQRHYGVTGLTADLLKSYLSNRIQGVNVNGIRSSGREGPAVSPWICAGAWRRSSWVSRTQQRVFTQTSFSSGHVADGRVASGAGRRSPYCPVPRAAHAHATAAPSRRAPPTNNLILQKLPHAGSERATGLLLTVVSQRLCLKIDFQQVLMVNENTSGVYILDASGGAGKIFLINLLLAKIRAEKKIVIAVASSGMAANSLPGGKRHIRSKFFLMLERGKCPEVNSTHDMEVPTGLCQVVEDAEILIHSIYDDIHNLNIKEDSWLCARSILAPTNDQVTALNQRILDNLSGAGHAAYDDKSTTCRRLSCQSTGDGTNEGVSLFLPSEGAHCNFANRLTGHIDQGCISSQKLCVYQISKGNDMLEVTIIKNHMP</sequence>
<dbReference type="PANTHER" id="PTHR10492:SF57">
    <property type="entry name" value="ATP-DEPENDENT DNA HELICASE"/>
    <property type="match status" value="1"/>
</dbReference>
<evidence type="ECO:0000313" key="4">
    <source>
        <dbReference type="Proteomes" id="UP000299102"/>
    </source>
</evidence>
<dbReference type="PANTHER" id="PTHR10492">
    <property type="match status" value="1"/>
</dbReference>
<dbReference type="GO" id="GO:0000723">
    <property type="term" value="P:telomere maintenance"/>
    <property type="evidence" value="ECO:0007669"/>
    <property type="project" value="InterPro"/>
</dbReference>
<keyword evidence="1" id="KW-0347">Helicase</keyword>
<dbReference type="EMBL" id="BGZK01000086">
    <property type="protein sequence ID" value="GBP17278.1"/>
    <property type="molecule type" value="Genomic_DNA"/>
</dbReference>
<comment type="catalytic activity">
    <reaction evidence="1">
        <text>ATP + H2O = ADP + phosphate + H(+)</text>
        <dbReference type="Rhea" id="RHEA:13065"/>
        <dbReference type="ChEBI" id="CHEBI:15377"/>
        <dbReference type="ChEBI" id="CHEBI:15378"/>
        <dbReference type="ChEBI" id="CHEBI:30616"/>
        <dbReference type="ChEBI" id="CHEBI:43474"/>
        <dbReference type="ChEBI" id="CHEBI:456216"/>
        <dbReference type="EC" id="5.6.2.3"/>
    </reaction>
</comment>
<dbReference type="EC" id="5.6.2.3" evidence="1"/>
<proteinExistence type="inferred from homology"/>
<keyword evidence="1" id="KW-0547">Nucleotide-binding</keyword>
<comment type="similarity">
    <text evidence="1">Belongs to the helicase family.</text>
</comment>
<keyword evidence="1" id="KW-0067">ATP-binding</keyword>
<protein>
    <recommendedName>
        <fullName evidence="1">ATP-dependent DNA helicase</fullName>
        <ecNumber evidence="1">5.6.2.3</ecNumber>
    </recommendedName>
</protein>
<dbReference type="GO" id="GO:0005524">
    <property type="term" value="F:ATP binding"/>
    <property type="evidence" value="ECO:0007669"/>
    <property type="project" value="UniProtKB-KW"/>
</dbReference>
<gene>
    <name evidence="3" type="ORF">EVAR_17768_1</name>
</gene>